<organism evidence="3 4">
    <name type="scientific">Streptomyces rugosispiralis</name>
    <dbReference type="NCBI Taxonomy" id="2967341"/>
    <lineage>
        <taxon>Bacteria</taxon>
        <taxon>Bacillati</taxon>
        <taxon>Actinomycetota</taxon>
        <taxon>Actinomycetes</taxon>
        <taxon>Kitasatosporales</taxon>
        <taxon>Streptomycetaceae</taxon>
        <taxon>Streptomyces</taxon>
    </lineage>
</organism>
<dbReference type="CDD" id="cd05830">
    <property type="entry name" value="Sortase_E"/>
    <property type="match status" value="1"/>
</dbReference>
<comment type="caution">
    <text evidence="3">The sequence shown here is derived from an EMBL/GenBank/DDBJ whole genome shotgun (WGS) entry which is preliminary data.</text>
</comment>
<evidence type="ECO:0000256" key="1">
    <source>
        <dbReference type="ARBA" id="ARBA00022801"/>
    </source>
</evidence>
<feature type="compositionally biased region" description="Low complexity" evidence="2">
    <location>
        <begin position="305"/>
        <end position="326"/>
    </location>
</feature>
<proteinExistence type="predicted"/>
<feature type="compositionally biased region" description="Basic and acidic residues" evidence="2">
    <location>
        <begin position="328"/>
        <end position="340"/>
    </location>
</feature>
<dbReference type="EMBL" id="JANIAA010000059">
    <property type="protein sequence ID" value="MCQ8195008.1"/>
    <property type="molecule type" value="Genomic_DNA"/>
</dbReference>
<evidence type="ECO:0000313" key="3">
    <source>
        <dbReference type="EMBL" id="MCQ8195008.1"/>
    </source>
</evidence>
<accession>A0ABT1VC81</accession>
<name>A0ABT1VC81_9ACTN</name>
<gene>
    <name evidence="3" type="ORF">NP777_43655</name>
</gene>
<evidence type="ECO:0000256" key="2">
    <source>
        <dbReference type="SAM" id="MobiDB-lite"/>
    </source>
</evidence>
<feature type="compositionally biased region" description="Low complexity" evidence="2">
    <location>
        <begin position="137"/>
        <end position="153"/>
    </location>
</feature>
<dbReference type="Pfam" id="PF04203">
    <property type="entry name" value="Sortase"/>
    <property type="match status" value="1"/>
</dbReference>
<dbReference type="RefSeq" id="WP_256655758.1">
    <property type="nucleotide sequence ID" value="NZ_JANIAA010000059.1"/>
</dbReference>
<protein>
    <submittedName>
        <fullName evidence="3">Class E sortase</fullName>
    </submittedName>
</protein>
<dbReference type="Gene3D" id="2.40.260.10">
    <property type="entry name" value="Sortase"/>
    <property type="match status" value="1"/>
</dbReference>
<feature type="region of interest" description="Disordered" evidence="2">
    <location>
        <begin position="1"/>
        <end position="340"/>
    </location>
</feature>
<feature type="compositionally biased region" description="Basic and acidic residues" evidence="2">
    <location>
        <begin position="1"/>
        <end position="10"/>
    </location>
</feature>
<dbReference type="InterPro" id="IPR005754">
    <property type="entry name" value="Sortase"/>
</dbReference>
<dbReference type="NCBIfam" id="NF033747">
    <property type="entry name" value="class_E_sortase"/>
    <property type="match status" value="1"/>
</dbReference>
<evidence type="ECO:0000313" key="4">
    <source>
        <dbReference type="Proteomes" id="UP001204746"/>
    </source>
</evidence>
<keyword evidence="1" id="KW-0378">Hydrolase</keyword>
<dbReference type="InterPro" id="IPR042003">
    <property type="entry name" value="Sortase_E"/>
</dbReference>
<dbReference type="SUPFAM" id="SSF63817">
    <property type="entry name" value="Sortase"/>
    <property type="match status" value="1"/>
</dbReference>
<sequence>MTGPRPEREGAAQGTREPAPYAPYGSHERPAAPGAHGAHGDPDAFPATAEGLRDPLTDPLPDSAPAGPTGRAVGTASLSVPPPTGRRRRARPAAAGPEEAAEAAGSPTGRRRARTVPSGAETAEAAGPPTGRRRARTAPAGPEEAAEAAGPPTGRRRARAAPTGPSEPAYAAQSPARPPGPFPRSGEGETSPRSAETSPRSAETSPRSAEASARAPEAAETAVLPPVRPRGDAETAVLPPVRPQGDDETVALRAVEAPAADRTMLLRKVEADRDGDPEPAPGGRAARRKAAQGAGKRAGKHGSRAARSGTAEAGATRAAEGAGSAGDARPRTRMEAKRAARARKDSPGVVASRVVGELFITLGVVMLLFVTYQLWWTNILAHQQASGAANNLQKKWDESGDERDPGTFSPGQGFAIIYIPKLDVKAPIAEGIDKHKVLDRGMVGHYGKSPLKTAMPWDKKGNFALAGHRNTHGEPFRYINRLKPGDEIVVETQSRYYTYAMSSILPQTSPSNTGVIKPVPPGSGFTGPGRYITLTTCTPEFTSTYRMIVWGKMVEERPRSEGKPDALVE</sequence>
<feature type="compositionally biased region" description="Polar residues" evidence="2">
    <location>
        <begin position="191"/>
        <end position="200"/>
    </location>
</feature>
<feature type="compositionally biased region" description="Basic and acidic residues" evidence="2">
    <location>
        <begin position="267"/>
        <end position="276"/>
    </location>
</feature>
<reference evidence="3 4" key="1">
    <citation type="submission" date="2022-07" db="EMBL/GenBank/DDBJ databases">
        <authorList>
            <person name="Phongsopitanun W."/>
            <person name="Tanasupawat S."/>
        </authorList>
    </citation>
    <scope>NUCLEOTIDE SEQUENCE [LARGE SCALE GENOMIC DNA]</scope>
    <source>
        <strain evidence="3 4">RCU-064</strain>
    </source>
</reference>
<keyword evidence="4" id="KW-1185">Reference proteome</keyword>
<feature type="compositionally biased region" description="Low complexity" evidence="2">
    <location>
        <begin position="92"/>
        <end position="105"/>
    </location>
</feature>
<feature type="compositionally biased region" description="Low complexity" evidence="2">
    <location>
        <begin position="201"/>
        <end position="222"/>
    </location>
</feature>
<dbReference type="NCBIfam" id="TIGR01076">
    <property type="entry name" value="sortase_fam"/>
    <property type="match status" value="1"/>
</dbReference>
<dbReference type="Proteomes" id="UP001204746">
    <property type="component" value="Unassembled WGS sequence"/>
</dbReference>
<dbReference type="InterPro" id="IPR023365">
    <property type="entry name" value="Sortase_dom-sf"/>
</dbReference>
<dbReference type="InterPro" id="IPR053465">
    <property type="entry name" value="Sortase_Class_E"/>
</dbReference>